<accession>A0A316GL42</accession>
<sequence length="214" mass="24893">MPRIVETLVYRLDELDAPAQDRARGWYRGIGFDHDWHDAVYDDFQQIAAILGLRFRTTPVRLYGGGTRQAPCIWFRGFWSQGDGAAFEAWYRYAPRAAQRIRAHAPQDVELHRITEALQQVQRRNFYQLRAETSLRGHYCHARSMVIAVARDSPTGQEVTEDAEEVVAEALRDLSDWLYRQLQREYEYLTSDAAIDEVIRANDYSFTVDGRRFG</sequence>
<name>A0A316GL42_9RHOB</name>
<keyword evidence="2" id="KW-1185">Reference proteome</keyword>
<evidence type="ECO:0000313" key="2">
    <source>
        <dbReference type="Proteomes" id="UP000245708"/>
    </source>
</evidence>
<proteinExistence type="predicted"/>
<dbReference type="EMBL" id="QGGW01000017">
    <property type="protein sequence ID" value="PWK55547.1"/>
    <property type="molecule type" value="Genomic_DNA"/>
</dbReference>
<dbReference type="RefSeq" id="WP_109671038.1">
    <property type="nucleotide sequence ID" value="NZ_QGGW01000017.1"/>
</dbReference>
<dbReference type="AlphaFoldDB" id="A0A316GL42"/>
<evidence type="ECO:0000313" key="1">
    <source>
        <dbReference type="EMBL" id="PWK55547.1"/>
    </source>
</evidence>
<dbReference type="Proteomes" id="UP000245708">
    <property type="component" value="Unassembled WGS sequence"/>
</dbReference>
<evidence type="ECO:0008006" key="3">
    <source>
        <dbReference type="Google" id="ProtNLM"/>
    </source>
</evidence>
<dbReference type="OrthoDB" id="791062at2"/>
<gene>
    <name evidence="1" type="ORF">C7455_11711</name>
</gene>
<protein>
    <recommendedName>
        <fullName evidence="3">Antitoxin of toxin-antitoxin stability system</fullName>
    </recommendedName>
</protein>
<comment type="caution">
    <text evidence="1">The sequence shown here is derived from an EMBL/GenBank/DDBJ whole genome shotgun (WGS) entry which is preliminary data.</text>
</comment>
<organism evidence="1 2">
    <name type="scientific">Roseicyclus mahoneyensis</name>
    <dbReference type="NCBI Taxonomy" id="164332"/>
    <lineage>
        <taxon>Bacteria</taxon>
        <taxon>Pseudomonadati</taxon>
        <taxon>Pseudomonadota</taxon>
        <taxon>Alphaproteobacteria</taxon>
        <taxon>Rhodobacterales</taxon>
        <taxon>Roseobacteraceae</taxon>
        <taxon>Roseicyclus</taxon>
    </lineage>
</organism>
<reference evidence="1 2" key="1">
    <citation type="submission" date="2018-05" db="EMBL/GenBank/DDBJ databases">
        <title>Genomic Encyclopedia of Type Strains, Phase IV (KMG-IV): sequencing the most valuable type-strain genomes for metagenomic binning, comparative biology and taxonomic classification.</title>
        <authorList>
            <person name="Goeker M."/>
        </authorList>
    </citation>
    <scope>NUCLEOTIDE SEQUENCE [LARGE SCALE GENOMIC DNA]</scope>
    <source>
        <strain evidence="1 2">DSM 16097</strain>
    </source>
</reference>